<dbReference type="PANTHER" id="PTHR45824">
    <property type="entry name" value="GH16843P"/>
    <property type="match status" value="1"/>
</dbReference>
<dbReference type="AlphaFoldDB" id="A0A4Y7LGT6"/>
<evidence type="ECO:0000313" key="4">
    <source>
        <dbReference type="Proteomes" id="UP000316621"/>
    </source>
</evidence>
<dbReference type="InterPro" id="IPR052578">
    <property type="entry name" value="PI_Transfer_CRAL-TRIO"/>
</dbReference>
<dbReference type="Gene3D" id="3.40.525.10">
    <property type="entry name" value="CRAL-TRIO lipid binding domain"/>
    <property type="match status" value="1"/>
</dbReference>
<dbReference type="GO" id="GO:0008526">
    <property type="term" value="F:phosphatidylinositol transfer activity"/>
    <property type="evidence" value="ECO:0007669"/>
    <property type="project" value="TreeGrafter"/>
</dbReference>
<proteinExistence type="predicted"/>
<dbReference type="SMART" id="SM01100">
    <property type="entry name" value="CRAL_TRIO_N"/>
    <property type="match status" value="1"/>
</dbReference>
<name>A0A4Y7LGT6_PAPSO</name>
<dbReference type="InterPro" id="IPR036865">
    <property type="entry name" value="CRAL-TRIO_dom_sf"/>
</dbReference>
<dbReference type="Pfam" id="PF00650">
    <property type="entry name" value="CRAL_TRIO"/>
    <property type="match status" value="1"/>
</dbReference>
<evidence type="ECO:0000256" key="1">
    <source>
        <dbReference type="SAM" id="MobiDB-lite"/>
    </source>
</evidence>
<evidence type="ECO:0000259" key="2">
    <source>
        <dbReference type="PROSITE" id="PS50191"/>
    </source>
</evidence>
<protein>
    <recommendedName>
        <fullName evidence="2">CRAL-TRIO domain-containing protein</fullName>
    </recommendedName>
</protein>
<dbReference type="CDD" id="cd00170">
    <property type="entry name" value="SEC14"/>
    <property type="match status" value="1"/>
</dbReference>
<dbReference type="PROSITE" id="PS50191">
    <property type="entry name" value="CRAL_TRIO"/>
    <property type="match status" value="1"/>
</dbReference>
<feature type="region of interest" description="Disordered" evidence="1">
    <location>
        <begin position="1"/>
        <end position="22"/>
    </location>
</feature>
<dbReference type="InterPro" id="IPR011074">
    <property type="entry name" value="CRAL/TRIO_N_dom"/>
</dbReference>
<dbReference type="FunFam" id="3.40.525.10:FF:000008">
    <property type="entry name" value="Phosphatidylinositol transfer protein 3"/>
    <property type="match status" value="1"/>
</dbReference>
<reference evidence="3 4" key="1">
    <citation type="journal article" date="2018" name="Science">
        <title>The opium poppy genome and morphinan production.</title>
        <authorList>
            <person name="Guo L."/>
            <person name="Winzer T."/>
            <person name="Yang X."/>
            <person name="Li Y."/>
            <person name="Ning Z."/>
            <person name="He Z."/>
            <person name="Teodor R."/>
            <person name="Lu Y."/>
            <person name="Bowser T.A."/>
            <person name="Graham I.A."/>
            <person name="Ye K."/>
        </authorList>
    </citation>
    <scope>NUCLEOTIDE SEQUENCE [LARGE SCALE GENOMIC DNA]</scope>
    <source>
        <strain evidence="4">cv. HN1</strain>
        <tissue evidence="3">Leaves</tissue>
    </source>
</reference>
<dbReference type="EMBL" id="CM010725">
    <property type="protein sequence ID" value="RZC83365.1"/>
    <property type="molecule type" value="Genomic_DNA"/>
</dbReference>
<dbReference type="PANTHER" id="PTHR45824:SF18">
    <property type="entry name" value="OS01G0264700 PROTEIN"/>
    <property type="match status" value="1"/>
</dbReference>
<dbReference type="InterPro" id="IPR036273">
    <property type="entry name" value="CRAL/TRIO_N_dom_sf"/>
</dbReference>
<organism evidence="3 4">
    <name type="scientific">Papaver somniferum</name>
    <name type="common">Opium poppy</name>
    <dbReference type="NCBI Taxonomy" id="3469"/>
    <lineage>
        <taxon>Eukaryota</taxon>
        <taxon>Viridiplantae</taxon>
        <taxon>Streptophyta</taxon>
        <taxon>Embryophyta</taxon>
        <taxon>Tracheophyta</taxon>
        <taxon>Spermatophyta</taxon>
        <taxon>Magnoliopsida</taxon>
        <taxon>Ranunculales</taxon>
        <taxon>Papaveraceae</taxon>
        <taxon>Papaveroideae</taxon>
        <taxon>Papaver</taxon>
    </lineage>
</organism>
<feature type="domain" description="CRAL-TRIO" evidence="2">
    <location>
        <begin position="82"/>
        <end position="245"/>
    </location>
</feature>
<dbReference type="Pfam" id="PF03765">
    <property type="entry name" value="CRAL_TRIO_N"/>
    <property type="match status" value="1"/>
</dbReference>
<dbReference type="Gramene" id="RZC83365">
    <property type="protein sequence ID" value="RZC83365"/>
    <property type="gene ID" value="C5167_046151"/>
</dbReference>
<dbReference type="Proteomes" id="UP000316621">
    <property type="component" value="Chromosome 11"/>
</dbReference>
<accession>A0A4Y7LGT6</accession>
<dbReference type="OMA" id="WCLERAK"/>
<dbReference type="SUPFAM" id="SSF52087">
    <property type="entry name" value="CRAL/TRIO domain"/>
    <property type="match status" value="1"/>
</dbReference>
<dbReference type="InterPro" id="IPR001251">
    <property type="entry name" value="CRAL-TRIO_dom"/>
</dbReference>
<dbReference type="OrthoDB" id="75724at2759"/>
<evidence type="ECO:0000313" key="3">
    <source>
        <dbReference type="EMBL" id="RZC83365.1"/>
    </source>
</evidence>
<keyword evidence="4" id="KW-1185">Reference proteome</keyword>
<sequence>MASDKLQSSVVDKTSQNDEQQVKVNEVREMIGSTANELPTLFSDASILRYLRARKWNTKKACQMLRETAKWRMEYKPEQICWDEIAHEAETGKTYRSNYPDKYGRTVLVMRPGLQNTYSTSGQMKFLVYCMENAIMNLPPSEEQMVWIIDFQGWNMSSVSIKTTRETARILQDHYPERLGQAILYNPPKIFESFWMLVKPFFEARTSSKIKFVYSNDPESQKFMGDLFDMEKLESALGGQNPKAFDCKEYGETMREDDKKIHSISSVQ</sequence>
<dbReference type="SUPFAM" id="SSF46938">
    <property type="entry name" value="CRAL/TRIO N-terminal domain"/>
    <property type="match status" value="1"/>
</dbReference>
<gene>
    <name evidence="3" type="ORF">C5167_046151</name>
</gene>
<dbReference type="SMART" id="SM00516">
    <property type="entry name" value="SEC14"/>
    <property type="match status" value="1"/>
</dbReference>